<protein>
    <submittedName>
        <fullName evidence="1">Uncharacterized protein</fullName>
    </submittedName>
</protein>
<dbReference type="EMBL" id="BMAU01021353">
    <property type="protein sequence ID" value="GFY19722.1"/>
    <property type="molecule type" value="Genomic_DNA"/>
</dbReference>
<keyword evidence="2" id="KW-1185">Reference proteome</keyword>
<evidence type="ECO:0000313" key="2">
    <source>
        <dbReference type="Proteomes" id="UP000887159"/>
    </source>
</evidence>
<dbReference type="AlphaFoldDB" id="A0A8X6T240"/>
<organism evidence="1 2">
    <name type="scientific">Trichonephila clavipes</name>
    <name type="common">Golden silk orbweaver</name>
    <name type="synonym">Nephila clavipes</name>
    <dbReference type="NCBI Taxonomy" id="2585209"/>
    <lineage>
        <taxon>Eukaryota</taxon>
        <taxon>Metazoa</taxon>
        <taxon>Ecdysozoa</taxon>
        <taxon>Arthropoda</taxon>
        <taxon>Chelicerata</taxon>
        <taxon>Arachnida</taxon>
        <taxon>Araneae</taxon>
        <taxon>Araneomorphae</taxon>
        <taxon>Entelegynae</taxon>
        <taxon>Araneoidea</taxon>
        <taxon>Nephilidae</taxon>
        <taxon>Trichonephila</taxon>
    </lineage>
</organism>
<reference evidence="1" key="1">
    <citation type="submission" date="2020-08" db="EMBL/GenBank/DDBJ databases">
        <title>Multicomponent nature underlies the extraordinary mechanical properties of spider dragline silk.</title>
        <authorList>
            <person name="Kono N."/>
            <person name="Nakamura H."/>
            <person name="Mori M."/>
            <person name="Yoshida Y."/>
            <person name="Ohtoshi R."/>
            <person name="Malay A.D."/>
            <person name="Moran D.A.P."/>
            <person name="Tomita M."/>
            <person name="Numata K."/>
            <person name="Arakawa K."/>
        </authorList>
    </citation>
    <scope>NUCLEOTIDE SEQUENCE</scope>
</reference>
<gene>
    <name evidence="1" type="ORF">TNCV_4648941</name>
</gene>
<comment type="caution">
    <text evidence="1">The sequence shown here is derived from an EMBL/GenBank/DDBJ whole genome shotgun (WGS) entry which is preliminary data.</text>
</comment>
<name>A0A8X6T240_TRICX</name>
<dbReference type="Proteomes" id="UP000887159">
    <property type="component" value="Unassembled WGS sequence"/>
</dbReference>
<proteinExistence type="predicted"/>
<accession>A0A8X6T240</accession>
<sequence>MRGILYKGTLPRNPRCNRRLRIDEADISTPEAVDQRVTNCQEESVCGDILNNRNMPAKFETTNGPRNSIPVQGMMNATKYLEMLRCRFIPFVKILFRSI</sequence>
<evidence type="ECO:0000313" key="1">
    <source>
        <dbReference type="EMBL" id="GFY19722.1"/>
    </source>
</evidence>